<keyword evidence="2" id="KW-1185">Reference proteome</keyword>
<name>A0A502FXA0_9SPHN</name>
<dbReference type="Proteomes" id="UP000319931">
    <property type="component" value="Unassembled WGS sequence"/>
</dbReference>
<dbReference type="Pfam" id="PF13366">
    <property type="entry name" value="PDDEXK_3"/>
    <property type="match status" value="1"/>
</dbReference>
<dbReference type="AlphaFoldDB" id="A0A502FXA0"/>
<dbReference type="OrthoDB" id="9806869at2"/>
<evidence type="ECO:0000313" key="2">
    <source>
        <dbReference type="Proteomes" id="UP000319931"/>
    </source>
</evidence>
<dbReference type="EMBL" id="RCZC01000002">
    <property type="protein sequence ID" value="TPG53912.1"/>
    <property type="molecule type" value="Genomic_DNA"/>
</dbReference>
<dbReference type="Gene3D" id="3.90.320.10">
    <property type="match status" value="1"/>
</dbReference>
<evidence type="ECO:0000313" key="1">
    <source>
        <dbReference type="EMBL" id="TPG53912.1"/>
    </source>
</evidence>
<dbReference type="InterPro" id="IPR011604">
    <property type="entry name" value="PDDEXK-like_dom_sf"/>
</dbReference>
<organism evidence="1 2">
    <name type="scientific">Sphingomonas glacialis</name>
    <dbReference type="NCBI Taxonomy" id="658225"/>
    <lineage>
        <taxon>Bacteria</taxon>
        <taxon>Pseudomonadati</taxon>
        <taxon>Pseudomonadota</taxon>
        <taxon>Alphaproteobacteria</taxon>
        <taxon>Sphingomonadales</taxon>
        <taxon>Sphingomonadaceae</taxon>
        <taxon>Sphingomonas</taxon>
    </lineage>
</organism>
<gene>
    <name evidence="1" type="ORF">EAH76_04165</name>
</gene>
<sequence length="143" mass="16210">MKDLEVIAADVIDVAFHLHRDLGPGLLESAYEMLLARQIARRGYGVSRQQAVDFEYDGMRFDAAFRIDLLVEERLVVEIKSVERLNAVHAKQLLTYLRLMEQPLGLLINFGGATLKEGLKRVVNGHTSFASSRLRVNQSTRRD</sequence>
<protein>
    <submittedName>
        <fullName evidence="1">GxxExxY protein</fullName>
    </submittedName>
</protein>
<dbReference type="NCBIfam" id="TIGR04256">
    <property type="entry name" value="GxxExxY"/>
    <property type="match status" value="1"/>
</dbReference>
<accession>A0A502FXA0</accession>
<reference evidence="1 2" key="1">
    <citation type="journal article" date="2019" name="Environ. Microbiol.">
        <title>Species interactions and distinct microbial communities in high Arctic permafrost affected cryosols are associated with the CH4 and CO2 gas fluxes.</title>
        <authorList>
            <person name="Altshuler I."/>
            <person name="Hamel J."/>
            <person name="Turney S."/>
            <person name="Magnuson E."/>
            <person name="Levesque R."/>
            <person name="Greer C."/>
            <person name="Whyte L.G."/>
        </authorList>
    </citation>
    <scope>NUCLEOTIDE SEQUENCE [LARGE SCALE GENOMIC DNA]</scope>
    <source>
        <strain evidence="1 2">E6.1</strain>
    </source>
</reference>
<comment type="caution">
    <text evidence="1">The sequence shown here is derived from an EMBL/GenBank/DDBJ whole genome shotgun (WGS) entry which is preliminary data.</text>
</comment>
<dbReference type="InterPro" id="IPR026350">
    <property type="entry name" value="GxxExxY"/>
</dbReference>
<proteinExistence type="predicted"/>
<dbReference type="RefSeq" id="WP_140848520.1">
    <property type="nucleotide sequence ID" value="NZ_RCZC01000002.1"/>
</dbReference>